<evidence type="ECO:0000313" key="3">
    <source>
        <dbReference type="Proteomes" id="UP000277811"/>
    </source>
</evidence>
<feature type="transmembrane region" description="Helical" evidence="1">
    <location>
        <begin position="42"/>
        <end position="59"/>
    </location>
</feature>
<keyword evidence="1" id="KW-0472">Membrane</keyword>
<reference evidence="2 3" key="1">
    <citation type="submission" date="2018-06" db="EMBL/GenBank/DDBJ databases">
        <authorList>
            <person name="Strepis N."/>
        </authorList>
    </citation>
    <scope>NUCLEOTIDE SEQUENCE [LARGE SCALE GENOMIC DNA]</scope>
    <source>
        <strain evidence="2">LUCI</strain>
    </source>
</reference>
<dbReference type="Proteomes" id="UP000277811">
    <property type="component" value="Unassembled WGS sequence"/>
</dbReference>
<evidence type="ECO:0000313" key="2">
    <source>
        <dbReference type="EMBL" id="VBB07496.1"/>
    </source>
</evidence>
<evidence type="ECO:0000256" key="1">
    <source>
        <dbReference type="SAM" id="Phobius"/>
    </source>
</evidence>
<dbReference type="PANTHER" id="PTHR36111">
    <property type="entry name" value="INNER MEMBRANE PROTEIN-RELATED"/>
    <property type="match status" value="1"/>
</dbReference>
<feature type="transmembrane region" description="Helical" evidence="1">
    <location>
        <begin position="12"/>
        <end position="30"/>
    </location>
</feature>
<dbReference type="InterPro" id="IPR007563">
    <property type="entry name" value="DUF554"/>
</dbReference>
<dbReference type="AlphaFoldDB" id="A0A498R484"/>
<feature type="transmembrane region" description="Helical" evidence="1">
    <location>
        <begin position="189"/>
        <end position="209"/>
    </location>
</feature>
<proteinExistence type="predicted"/>
<dbReference type="Pfam" id="PF04474">
    <property type="entry name" value="DUF554"/>
    <property type="match status" value="1"/>
</dbReference>
<keyword evidence="1" id="KW-0812">Transmembrane</keyword>
<protein>
    <recommendedName>
        <fullName evidence="4">DUF554 domain-containing protein</fullName>
    </recommendedName>
</protein>
<dbReference type="EMBL" id="UPPP01000075">
    <property type="protein sequence ID" value="VBB07496.1"/>
    <property type="molecule type" value="Genomic_DNA"/>
</dbReference>
<sequence>MPGEEKKCDMKGTLVNAATVLVGSGIGMALKQGIPLKYQETVMHGLALSVGLIGLQMALKTDNILIVIISLLVGALVGETLDIDSLLLRLGDWITQKLGKQYGNAGEGFVTASLVYCIGAMAVVGSIQDGLTGNADTLYAKSMLDGISSVVFASGMGIGVALSSISILVYQGMITLMAGLFSAILSDTVIREMTAVGGILIVGISLSMLEIKKMRLANLLPAIPAAAAITLIWPH</sequence>
<dbReference type="PANTHER" id="PTHR36111:SF2">
    <property type="entry name" value="INNER MEMBRANE PROTEIN"/>
    <property type="match status" value="1"/>
</dbReference>
<organism evidence="2 3">
    <name type="scientific">Lucifera butyrica</name>
    <dbReference type="NCBI Taxonomy" id="1351585"/>
    <lineage>
        <taxon>Bacteria</taxon>
        <taxon>Bacillati</taxon>
        <taxon>Bacillota</taxon>
        <taxon>Negativicutes</taxon>
        <taxon>Veillonellales</taxon>
        <taxon>Veillonellaceae</taxon>
        <taxon>Lucifera</taxon>
    </lineage>
</organism>
<feature type="transmembrane region" description="Helical" evidence="1">
    <location>
        <begin position="108"/>
        <end position="127"/>
    </location>
</feature>
<feature type="transmembrane region" description="Helical" evidence="1">
    <location>
        <begin position="66"/>
        <end position="88"/>
    </location>
</feature>
<keyword evidence="3" id="KW-1185">Reference proteome</keyword>
<name>A0A498R484_9FIRM</name>
<gene>
    <name evidence="2" type="ORF">LUCI_2745</name>
</gene>
<feature type="transmembrane region" description="Helical" evidence="1">
    <location>
        <begin position="216"/>
        <end position="233"/>
    </location>
</feature>
<accession>A0A498R484</accession>
<feature type="transmembrane region" description="Helical" evidence="1">
    <location>
        <begin position="147"/>
        <end position="169"/>
    </location>
</feature>
<keyword evidence="1" id="KW-1133">Transmembrane helix</keyword>
<evidence type="ECO:0008006" key="4">
    <source>
        <dbReference type="Google" id="ProtNLM"/>
    </source>
</evidence>